<evidence type="ECO:0000256" key="1">
    <source>
        <dbReference type="SAM" id="MobiDB-lite"/>
    </source>
</evidence>
<comment type="caution">
    <text evidence="2">The sequence shown here is derived from an EMBL/GenBank/DDBJ whole genome shotgun (WGS) entry which is preliminary data.</text>
</comment>
<feature type="compositionally biased region" description="Acidic residues" evidence="1">
    <location>
        <begin position="274"/>
        <end position="283"/>
    </location>
</feature>
<dbReference type="RefSeq" id="WP_146974707.1">
    <property type="nucleotide sequence ID" value="NZ_VOSL01000052.1"/>
</dbReference>
<proteinExistence type="predicted"/>
<dbReference type="OrthoDB" id="5478952at2"/>
<protein>
    <submittedName>
        <fullName evidence="2">Uncharacterized protein</fullName>
    </submittedName>
</protein>
<evidence type="ECO:0000313" key="3">
    <source>
        <dbReference type="Proteomes" id="UP000321046"/>
    </source>
</evidence>
<gene>
    <name evidence="2" type="ORF">FRC96_11840</name>
</gene>
<dbReference type="Proteomes" id="UP000321046">
    <property type="component" value="Unassembled WGS sequence"/>
</dbReference>
<feature type="region of interest" description="Disordered" evidence="1">
    <location>
        <begin position="274"/>
        <end position="302"/>
    </location>
</feature>
<reference evidence="2 3" key="1">
    <citation type="submission" date="2019-08" db="EMBL/GenBank/DDBJ databases">
        <title>Bradymonadales sp. TMQ2.</title>
        <authorList>
            <person name="Liang Q."/>
        </authorList>
    </citation>
    <scope>NUCLEOTIDE SEQUENCE [LARGE SCALE GENOMIC DNA]</scope>
    <source>
        <strain evidence="2 3">TMQ2</strain>
    </source>
</reference>
<accession>A0A5C6X1R0</accession>
<organism evidence="2 3">
    <name type="scientific">Lujinxingia vulgaris</name>
    <dbReference type="NCBI Taxonomy" id="2600176"/>
    <lineage>
        <taxon>Bacteria</taxon>
        <taxon>Deltaproteobacteria</taxon>
        <taxon>Bradymonadales</taxon>
        <taxon>Lujinxingiaceae</taxon>
        <taxon>Lujinxingia</taxon>
    </lineage>
</organism>
<name>A0A5C6X1R0_9DELT</name>
<dbReference type="AlphaFoldDB" id="A0A5C6X1R0"/>
<evidence type="ECO:0000313" key="2">
    <source>
        <dbReference type="EMBL" id="TXD35071.1"/>
    </source>
</evidence>
<dbReference type="EMBL" id="VOSL01000052">
    <property type="protein sequence ID" value="TXD35071.1"/>
    <property type="molecule type" value="Genomic_DNA"/>
</dbReference>
<sequence>MLSFASACGEAAAPLEVTDDPEAIHQGFEALNHGPRYFEAPDGPFFNDPGLIVVNPDPLEREPLILSAEAYWLADSDVAASTVDEDTIRFPRDGYEHMRGYRPGHVVLSRTAVFRRFIEHVELTEREIIWHTRDADLEEVVIHGEFHMDLLPGTTLPEDFDIVDTYLYPDFEAQKHDLYERRLVMYDINKRVQMQQSGERENCELSTCDIPCNDWQSEAAADETFDAASACMDWVRDNRSVYADDESGPLLCPESLSDEQCAGVVCSDMCELDDGGDEDDEVSAPDPSNDPGNVGEGPGGEPVKRGVGFTFCLNPYEAGEVEGAPDIDPDELCDLTIELTDPFTFGGEQSGEFGNGNGTWTASWQFTLIPRLQVSVGVKAGIKLKIWKPGLKAYAGIYAGFGFGATVTLEAQLALQYNWSKHFEVPIIKNFVVVFVPLSVYAYARLNVNFRLSLEGMLRYDYYRTSVNYLCVNICVGGCPLFRIYASRYANGEWKGSSDGMSKCSLPSPNDLGLSNNIDGQFTAEIDAEATLSAGLDIGIGARIGPDLNIGNFNVGLTPPGKYNIYVQPLELSLQAGIRISPPLCNYFVGLYLGGSAGAGIKIPIVGWKEFRVRIYGPIKLFGVDGTLDGGVFDMIGCGYFEPSEPYEVVRSGCSNDEQCMDDAPAGESSRCFQRECVKHDNVRVSLGWLAEVDLDLYITKPDDSLVQNRMTQPNLFDRRDCGDTCTSEAQGAPYIENFTFPNDVEGEWIAWVVLNEAAENADINDILYTLEVEFGEGVMRQTVEGSIIRDQADQSVFRFAICSPNATTPRCQAQGGGISDLPVGSDDDVVFPIEDPALPGVEPGCEPDTQESLCAEYHTGPDCNFYQLTDSCGGQRSIACGCELRAQNCRSDSQCDEGQVCCQNSGICLTPPANGEGAVRLCMQLEAY</sequence>